<evidence type="ECO:0000256" key="2">
    <source>
        <dbReference type="ARBA" id="ARBA00012135"/>
    </source>
</evidence>
<dbReference type="Pfam" id="PF00903">
    <property type="entry name" value="Glyoxalase"/>
    <property type="match status" value="1"/>
</dbReference>
<reference evidence="5 6" key="1">
    <citation type="journal article" date="2019" name="Int. J. Syst. Evol. Microbiol.">
        <title>The Global Catalogue of Microorganisms (GCM) 10K type strain sequencing project: providing services to taxonomists for standard genome sequencing and annotation.</title>
        <authorList>
            <consortium name="The Broad Institute Genomics Platform"/>
            <consortium name="The Broad Institute Genome Sequencing Center for Infectious Disease"/>
            <person name="Wu L."/>
            <person name="Ma J."/>
        </authorList>
    </citation>
    <scope>NUCLEOTIDE SEQUENCE [LARGE SCALE GENOMIC DNA]</scope>
    <source>
        <strain evidence="5 6">JCM 15910</strain>
    </source>
</reference>
<protein>
    <recommendedName>
        <fullName evidence="2">hydroxymethylpyrimidine kinase</fullName>
        <ecNumber evidence="2">2.7.1.49</ecNumber>
    </recommendedName>
</protein>
<dbReference type="InterPro" id="IPR037523">
    <property type="entry name" value="VOC_core"/>
</dbReference>
<dbReference type="InterPro" id="IPR013749">
    <property type="entry name" value="PM/HMP-P_kinase-1"/>
</dbReference>
<dbReference type="InterPro" id="IPR004399">
    <property type="entry name" value="HMP/HMP-P_kinase_dom"/>
</dbReference>
<dbReference type="PANTHER" id="PTHR20858">
    <property type="entry name" value="PHOSPHOMETHYLPYRIMIDINE KINASE"/>
    <property type="match status" value="1"/>
</dbReference>
<dbReference type="SUPFAM" id="SSF53613">
    <property type="entry name" value="Ribokinase-like"/>
    <property type="match status" value="1"/>
</dbReference>
<comment type="caution">
    <text evidence="5">The sequence shown here is derived from an EMBL/GenBank/DDBJ whole genome shotgun (WGS) entry which is preliminary data.</text>
</comment>
<proteinExistence type="predicted"/>
<gene>
    <name evidence="5" type="ORF">GCM10009115_22960</name>
</gene>
<dbReference type="EC" id="2.7.1.49" evidence="2"/>
<dbReference type="Gene3D" id="3.10.180.10">
    <property type="entry name" value="2,3-Dihydroxybiphenyl 1,2-Dioxygenase, domain 1"/>
    <property type="match status" value="1"/>
</dbReference>
<dbReference type="NCBIfam" id="TIGR00097">
    <property type="entry name" value="HMP-P_kinase"/>
    <property type="match status" value="1"/>
</dbReference>
<dbReference type="InterPro" id="IPR029068">
    <property type="entry name" value="Glyas_Bleomycin-R_OHBP_Dase"/>
</dbReference>
<dbReference type="PROSITE" id="PS51819">
    <property type="entry name" value="VOC"/>
    <property type="match status" value="1"/>
</dbReference>
<evidence type="ECO:0000256" key="3">
    <source>
        <dbReference type="SAM" id="MobiDB-lite"/>
    </source>
</evidence>
<sequence length="410" mass="42428">MERCVVTARVLIIAGSDSGGGAGIQADIKAVTMLGGHAMTAVTAITAQNTLGVQAVHPVPTDMVIAQIDSVVADIGVDAVKIGMIGSAATAAAVAERLTRPDLAPAAVVFDPVMVATSGSLLADDATIAAFRALLGRAMVATPNLPELDALGGEEAVLAHGCSLLVKGGHGEGETVIDRLLETGEGEVARWEAPRIDTTSTHGTGCTLASAIATGLAQGMPLEPAVARARDFVRLALMGAPGLGSGHGPMGQQFVRNDGLFTGPALNQITLPANDYAVSVAFYKQMGLSQIVDSPGNGYARFAAANGVTLSIHVSPSRLREGLGEGISNGTSPPPTPPASGRGEDGVVTYLESGALDAWVAHLARRGVQFEQMPKDEQWGWREARLTDPAGNRLCLYQAGEYRRYPPWRI</sequence>
<keyword evidence="6" id="KW-1185">Reference proteome</keyword>
<dbReference type="InterPro" id="IPR004360">
    <property type="entry name" value="Glyas_Fos-R_dOase_dom"/>
</dbReference>
<accession>A0ABN1M7B2</accession>
<organism evidence="5 6">
    <name type="scientific">Sphingopyxis soli</name>
    <dbReference type="NCBI Taxonomy" id="592051"/>
    <lineage>
        <taxon>Bacteria</taxon>
        <taxon>Pseudomonadati</taxon>
        <taxon>Pseudomonadota</taxon>
        <taxon>Alphaproteobacteria</taxon>
        <taxon>Sphingomonadales</taxon>
        <taxon>Sphingomonadaceae</taxon>
        <taxon>Sphingopyxis</taxon>
    </lineage>
</organism>
<evidence type="ECO:0000259" key="4">
    <source>
        <dbReference type="PROSITE" id="PS51819"/>
    </source>
</evidence>
<feature type="domain" description="VOC" evidence="4">
    <location>
        <begin position="265"/>
        <end position="399"/>
    </location>
</feature>
<dbReference type="InterPro" id="IPR029056">
    <property type="entry name" value="Ribokinase-like"/>
</dbReference>
<dbReference type="EMBL" id="BAAAFE010000007">
    <property type="protein sequence ID" value="GAA0865221.1"/>
    <property type="molecule type" value="Genomic_DNA"/>
</dbReference>
<comment type="pathway">
    <text evidence="1">Cofactor biosynthesis; thiamine diphosphate biosynthesis.</text>
</comment>
<dbReference type="SUPFAM" id="SSF54593">
    <property type="entry name" value="Glyoxalase/Bleomycin resistance protein/Dihydroxybiphenyl dioxygenase"/>
    <property type="match status" value="1"/>
</dbReference>
<dbReference type="PANTHER" id="PTHR20858:SF17">
    <property type="entry name" value="HYDROXYMETHYLPYRIMIDINE_PHOSPHOMETHYLPYRIMIDINE KINASE THI20-RELATED"/>
    <property type="match status" value="1"/>
</dbReference>
<feature type="region of interest" description="Disordered" evidence="3">
    <location>
        <begin position="321"/>
        <end position="344"/>
    </location>
</feature>
<evidence type="ECO:0000313" key="6">
    <source>
        <dbReference type="Proteomes" id="UP001500738"/>
    </source>
</evidence>
<dbReference type="Gene3D" id="3.40.1190.20">
    <property type="match status" value="1"/>
</dbReference>
<evidence type="ECO:0000313" key="5">
    <source>
        <dbReference type="EMBL" id="GAA0865221.1"/>
    </source>
</evidence>
<dbReference type="CDD" id="cd01169">
    <property type="entry name" value="HMPP_kinase"/>
    <property type="match status" value="1"/>
</dbReference>
<name>A0ABN1M7B2_9SPHN</name>
<dbReference type="Pfam" id="PF08543">
    <property type="entry name" value="Phos_pyr_kin"/>
    <property type="match status" value="1"/>
</dbReference>
<dbReference type="Proteomes" id="UP001500738">
    <property type="component" value="Unassembled WGS sequence"/>
</dbReference>
<evidence type="ECO:0000256" key="1">
    <source>
        <dbReference type="ARBA" id="ARBA00004948"/>
    </source>
</evidence>